<gene>
    <name evidence="1" type="ORF">PS880_06169</name>
</gene>
<reference evidence="1 2" key="1">
    <citation type="submission" date="2019-09" db="EMBL/GenBank/DDBJ databases">
        <authorList>
            <person name="Chandra G."/>
            <person name="Truman W A."/>
        </authorList>
    </citation>
    <scope>NUCLEOTIDE SEQUENCE [LARGE SCALE GENOMIC DNA]</scope>
    <source>
        <strain evidence="1">PS880</strain>
    </source>
</reference>
<dbReference type="AlphaFoldDB" id="A0A5E7QNU9"/>
<accession>A0A5E7QNU9</accession>
<sequence>MANGWSPEQIAKRLQINLLDDKSMRISHEAIYQGLYIQGEGLSARACELTAHRASIARAESPRGWPATGLSTLPYITLLKNAN</sequence>
<dbReference type="EMBL" id="CABVIH010000055">
    <property type="protein sequence ID" value="VVP60563.1"/>
    <property type="molecule type" value="Genomic_DNA"/>
</dbReference>
<evidence type="ECO:0000313" key="1">
    <source>
        <dbReference type="EMBL" id="VVP60563.1"/>
    </source>
</evidence>
<evidence type="ECO:0000313" key="2">
    <source>
        <dbReference type="Proteomes" id="UP000375525"/>
    </source>
</evidence>
<proteinExistence type="predicted"/>
<dbReference type="Proteomes" id="UP000375525">
    <property type="component" value="Unassembled WGS sequence"/>
</dbReference>
<organism evidence="1 2">
    <name type="scientific">Pseudomonas fluorescens</name>
    <dbReference type="NCBI Taxonomy" id="294"/>
    <lineage>
        <taxon>Bacteria</taxon>
        <taxon>Pseudomonadati</taxon>
        <taxon>Pseudomonadota</taxon>
        <taxon>Gammaproteobacteria</taxon>
        <taxon>Pseudomonadales</taxon>
        <taxon>Pseudomonadaceae</taxon>
        <taxon>Pseudomonas</taxon>
    </lineage>
</organism>
<name>A0A5E7QNU9_PSEFL</name>
<protein>
    <submittedName>
        <fullName evidence="1">Uncharacterized protein</fullName>
    </submittedName>
</protein>